<dbReference type="EMBL" id="WNZX01000006">
    <property type="protein sequence ID" value="MUG70802.1"/>
    <property type="molecule type" value="Genomic_DNA"/>
</dbReference>
<feature type="domain" description="HTH araC/xylS-type" evidence="5">
    <location>
        <begin position="439"/>
        <end position="537"/>
    </location>
</feature>
<sequence>MIAMIVDDEKHVRDAIKLLVPWTTFGIDTVLEAQDGAEAVEMLRQHRPQLVFTDMMMPLMNGMELMAWLSEHLPSAKTIVISGHDEFDLVRHAIKHGGVDYILKPIDAEQLVETTQKTVALIRKEQDERRQQQSLNMEMNQIKPVYWDTIWSNLVSEPKTYEKHAKEIAEEYGLSPDVTSCRLAVLSLDTISGKLKDRFWSQWDLVFFSLMNVCNEVLTMDRGQRIGVAFRFWNSENEIVLLLFRELERSEAVFLHIQECIVNTFQSSMDIGVSGVHPFPDKLKEAYAEAKQALRRRNLLARQKRIHEYDDRPPLSAGVLSMSEYAEAIRLAVRSGSEEQIRKSVGEWIDAVRRLPSINTEQLELWWHEYNTLKTRWMSEWFGDGPPPQRTQDDAPFHVPMDDEGRLSIDMWEQQLVRSLTELSKHMLKSQRQDSNVMFEIAKYIRNHYHQDITLQEIANHFYLSREYISRKFKQEFGENLSDYLSGIRIDKAKLLLLNPHLRIAQVAAMVGYEDEKYFSKVFKKTVGVSPNEYRKGRES</sequence>
<evidence type="ECO:0000259" key="5">
    <source>
        <dbReference type="PROSITE" id="PS01124"/>
    </source>
</evidence>
<accession>A0A7X2Z9M3</accession>
<dbReference type="Pfam" id="PF12833">
    <property type="entry name" value="HTH_18"/>
    <property type="match status" value="1"/>
</dbReference>
<keyword evidence="3" id="KW-0804">Transcription</keyword>
<dbReference type="InterPro" id="IPR018060">
    <property type="entry name" value="HTH_AraC"/>
</dbReference>
<dbReference type="Gene3D" id="3.40.50.2300">
    <property type="match status" value="1"/>
</dbReference>
<dbReference type="PANTHER" id="PTHR43280:SF2">
    <property type="entry name" value="HTH-TYPE TRANSCRIPTIONAL REGULATOR EXSA"/>
    <property type="match status" value="1"/>
</dbReference>
<gene>
    <name evidence="7" type="ORF">GNP93_08935</name>
</gene>
<evidence type="ECO:0000256" key="1">
    <source>
        <dbReference type="ARBA" id="ARBA00023015"/>
    </source>
</evidence>
<dbReference type="Pfam" id="PF00072">
    <property type="entry name" value="Response_reg"/>
    <property type="match status" value="1"/>
</dbReference>
<evidence type="ECO:0000313" key="8">
    <source>
        <dbReference type="Proteomes" id="UP000450917"/>
    </source>
</evidence>
<dbReference type="RefSeq" id="WP_141335179.1">
    <property type="nucleotide sequence ID" value="NZ_WNZX01000006.1"/>
</dbReference>
<evidence type="ECO:0000256" key="2">
    <source>
        <dbReference type="ARBA" id="ARBA00023125"/>
    </source>
</evidence>
<organism evidence="7 8">
    <name type="scientific">Paenibacillus validus</name>
    <dbReference type="NCBI Taxonomy" id="44253"/>
    <lineage>
        <taxon>Bacteria</taxon>
        <taxon>Bacillati</taxon>
        <taxon>Bacillota</taxon>
        <taxon>Bacilli</taxon>
        <taxon>Bacillales</taxon>
        <taxon>Paenibacillaceae</taxon>
        <taxon>Paenibacillus</taxon>
    </lineage>
</organism>
<dbReference type="SMART" id="SM00448">
    <property type="entry name" value="REC"/>
    <property type="match status" value="1"/>
</dbReference>
<dbReference type="InterPro" id="IPR020449">
    <property type="entry name" value="Tscrpt_reg_AraC-type_HTH"/>
</dbReference>
<protein>
    <submittedName>
        <fullName evidence="7">Response regulator</fullName>
    </submittedName>
</protein>
<dbReference type="GO" id="GO:0043565">
    <property type="term" value="F:sequence-specific DNA binding"/>
    <property type="evidence" value="ECO:0007669"/>
    <property type="project" value="InterPro"/>
</dbReference>
<evidence type="ECO:0000259" key="6">
    <source>
        <dbReference type="PROSITE" id="PS50110"/>
    </source>
</evidence>
<dbReference type="PROSITE" id="PS50110">
    <property type="entry name" value="RESPONSE_REGULATORY"/>
    <property type="match status" value="1"/>
</dbReference>
<dbReference type="CDD" id="cd17536">
    <property type="entry name" value="REC_YesN-like"/>
    <property type="match status" value="1"/>
</dbReference>
<dbReference type="InterPro" id="IPR018062">
    <property type="entry name" value="HTH_AraC-typ_CS"/>
</dbReference>
<dbReference type="GO" id="GO:0003700">
    <property type="term" value="F:DNA-binding transcription factor activity"/>
    <property type="evidence" value="ECO:0007669"/>
    <property type="project" value="InterPro"/>
</dbReference>
<dbReference type="InterPro" id="IPR001789">
    <property type="entry name" value="Sig_transdc_resp-reg_receiver"/>
</dbReference>
<dbReference type="SMART" id="SM00342">
    <property type="entry name" value="HTH_ARAC"/>
    <property type="match status" value="1"/>
</dbReference>
<keyword evidence="2" id="KW-0238">DNA-binding</keyword>
<evidence type="ECO:0000256" key="3">
    <source>
        <dbReference type="ARBA" id="ARBA00023163"/>
    </source>
</evidence>
<dbReference type="InterPro" id="IPR009057">
    <property type="entry name" value="Homeodomain-like_sf"/>
</dbReference>
<dbReference type="AlphaFoldDB" id="A0A7X2Z9M3"/>
<dbReference type="SUPFAM" id="SSF52172">
    <property type="entry name" value="CheY-like"/>
    <property type="match status" value="1"/>
</dbReference>
<dbReference type="Proteomes" id="UP000450917">
    <property type="component" value="Unassembled WGS sequence"/>
</dbReference>
<reference evidence="7 8" key="1">
    <citation type="submission" date="2019-11" db="EMBL/GenBank/DDBJ databases">
        <title>Draft genome sequences of five Paenibacillus species of dairy origin.</title>
        <authorList>
            <person name="Olajide A.M."/>
            <person name="Chen S."/>
            <person name="Lapointe G."/>
        </authorList>
    </citation>
    <scope>NUCLEOTIDE SEQUENCE [LARGE SCALE GENOMIC DNA]</scope>
    <source>
        <strain evidence="7 8">2CS3</strain>
    </source>
</reference>
<dbReference type="SUPFAM" id="SSF46689">
    <property type="entry name" value="Homeodomain-like"/>
    <property type="match status" value="2"/>
</dbReference>
<feature type="domain" description="Response regulatory" evidence="6">
    <location>
        <begin position="2"/>
        <end position="119"/>
    </location>
</feature>
<comment type="caution">
    <text evidence="7">The sequence shown here is derived from an EMBL/GenBank/DDBJ whole genome shotgun (WGS) entry which is preliminary data.</text>
</comment>
<dbReference type="PANTHER" id="PTHR43280">
    <property type="entry name" value="ARAC-FAMILY TRANSCRIPTIONAL REGULATOR"/>
    <property type="match status" value="1"/>
</dbReference>
<keyword evidence="1" id="KW-0805">Transcription regulation</keyword>
<dbReference type="InterPro" id="IPR011006">
    <property type="entry name" value="CheY-like_superfamily"/>
</dbReference>
<dbReference type="Gene3D" id="1.10.10.60">
    <property type="entry name" value="Homeodomain-like"/>
    <property type="match status" value="2"/>
</dbReference>
<keyword evidence="4" id="KW-0597">Phosphoprotein</keyword>
<feature type="modified residue" description="4-aspartylphosphate" evidence="4">
    <location>
        <position position="54"/>
    </location>
</feature>
<evidence type="ECO:0000313" key="7">
    <source>
        <dbReference type="EMBL" id="MUG70802.1"/>
    </source>
</evidence>
<dbReference type="PROSITE" id="PS01124">
    <property type="entry name" value="HTH_ARAC_FAMILY_2"/>
    <property type="match status" value="1"/>
</dbReference>
<evidence type="ECO:0000256" key="4">
    <source>
        <dbReference type="PROSITE-ProRule" id="PRU00169"/>
    </source>
</evidence>
<dbReference type="PROSITE" id="PS00041">
    <property type="entry name" value="HTH_ARAC_FAMILY_1"/>
    <property type="match status" value="1"/>
</dbReference>
<proteinExistence type="predicted"/>
<dbReference type="GO" id="GO:0000160">
    <property type="term" value="P:phosphorelay signal transduction system"/>
    <property type="evidence" value="ECO:0007669"/>
    <property type="project" value="InterPro"/>
</dbReference>
<name>A0A7X2Z9M3_9BACL</name>
<keyword evidence="8" id="KW-1185">Reference proteome</keyword>
<dbReference type="PRINTS" id="PR00032">
    <property type="entry name" value="HTHARAC"/>
</dbReference>